<evidence type="ECO:0000313" key="8">
    <source>
        <dbReference type="Proteomes" id="UP000198614"/>
    </source>
</evidence>
<dbReference type="Pfam" id="PF06236">
    <property type="entry name" value="MelC1"/>
    <property type="match status" value="1"/>
</dbReference>
<feature type="region of interest" description="Disordered" evidence="4">
    <location>
        <begin position="164"/>
        <end position="203"/>
    </location>
</feature>
<feature type="chain" id="PRO_5011752572" evidence="5">
    <location>
        <begin position="29"/>
        <end position="203"/>
    </location>
</feature>
<dbReference type="InterPro" id="IPR010928">
    <property type="entry name" value="MelC1"/>
</dbReference>
<evidence type="ECO:0000313" key="9">
    <source>
        <dbReference type="Proteomes" id="UP001432161"/>
    </source>
</evidence>
<evidence type="ECO:0000256" key="3">
    <source>
        <dbReference type="ARBA" id="ARBA00023008"/>
    </source>
</evidence>
<dbReference type="Proteomes" id="UP001432161">
    <property type="component" value="Chromosome"/>
</dbReference>
<dbReference type="InterPro" id="IPR006311">
    <property type="entry name" value="TAT_signal"/>
</dbReference>
<protein>
    <submittedName>
        <fullName evidence="6">Tyrosinase co-factor MelC1</fullName>
    </submittedName>
    <submittedName>
        <fullName evidence="7">Tyrosinase cofactor</fullName>
    </submittedName>
</protein>
<dbReference type="EMBL" id="FNAX01000001">
    <property type="protein sequence ID" value="SDE27081.1"/>
    <property type="molecule type" value="Genomic_DNA"/>
</dbReference>
<name>A0A1G7BIX5_9ACTN</name>
<keyword evidence="9" id="KW-1185">Reference proteome</keyword>
<gene>
    <name evidence="7" type="ORF">OHN36_21730</name>
    <name evidence="6" type="ORF">SAMN05216260_101133</name>
</gene>
<organism evidence="6 8">
    <name type="scientific">Streptomyces griseoaurantiacus</name>
    <dbReference type="NCBI Taxonomy" id="68213"/>
    <lineage>
        <taxon>Bacteria</taxon>
        <taxon>Bacillati</taxon>
        <taxon>Actinomycetota</taxon>
        <taxon>Actinomycetes</taxon>
        <taxon>Kitasatosporales</taxon>
        <taxon>Streptomycetaceae</taxon>
        <taxon>Streptomyces</taxon>
        <taxon>Streptomyces aurantiacus group</taxon>
    </lineage>
</organism>
<dbReference type="GO" id="GO:0005507">
    <property type="term" value="F:copper ion binding"/>
    <property type="evidence" value="ECO:0007669"/>
    <property type="project" value="InterPro"/>
</dbReference>
<accession>A0A1G7BIX5</accession>
<feature type="compositionally biased region" description="Basic and acidic residues" evidence="4">
    <location>
        <begin position="190"/>
        <end position="203"/>
    </location>
</feature>
<evidence type="ECO:0000313" key="6">
    <source>
        <dbReference type="EMBL" id="SDE27081.1"/>
    </source>
</evidence>
<dbReference type="PROSITE" id="PS51318">
    <property type="entry name" value="TAT"/>
    <property type="match status" value="1"/>
</dbReference>
<evidence type="ECO:0000256" key="1">
    <source>
        <dbReference type="ARBA" id="ARBA00009871"/>
    </source>
</evidence>
<dbReference type="Gene3D" id="3.30.1880.10">
    <property type="entry name" value="protein ne1242 domain like"/>
    <property type="match status" value="1"/>
</dbReference>
<reference evidence="6 8" key="1">
    <citation type="submission" date="2016-10" db="EMBL/GenBank/DDBJ databases">
        <authorList>
            <person name="de Groot N.N."/>
        </authorList>
    </citation>
    <scope>NUCLEOTIDE SEQUENCE [LARGE SCALE GENOMIC DNA]</scope>
    <source>
        <strain evidence="6 8">CGMCC 4.1859</strain>
    </source>
</reference>
<feature type="compositionally biased region" description="Basic and acidic residues" evidence="4">
    <location>
        <begin position="164"/>
        <end position="177"/>
    </location>
</feature>
<dbReference type="InterPro" id="IPR023199">
    <property type="entry name" value="GriE/MELC1_sf"/>
</dbReference>
<evidence type="ECO:0000256" key="2">
    <source>
        <dbReference type="ARBA" id="ARBA00022729"/>
    </source>
</evidence>
<keyword evidence="2 5" id="KW-0732">Signal</keyword>
<feature type="signal peptide" evidence="5">
    <location>
        <begin position="1"/>
        <end position="28"/>
    </location>
</feature>
<evidence type="ECO:0000256" key="4">
    <source>
        <dbReference type="SAM" id="MobiDB-lite"/>
    </source>
</evidence>
<reference evidence="7" key="2">
    <citation type="submission" date="2022-10" db="EMBL/GenBank/DDBJ databases">
        <title>The complete genomes of actinobacterial strains from the NBC collection.</title>
        <authorList>
            <person name="Joergensen T.S."/>
            <person name="Alvarez Arevalo M."/>
            <person name="Sterndorff E.B."/>
            <person name="Faurdal D."/>
            <person name="Vuksanovic O."/>
            <person name="Mourched A.-S."/>
            <person name="Charusanti P."/>
            <person name="Shaw S."/>
            <person name="Blin K."/>
            <person name="Weber T."/>
        </authorList>
    </citation>
    <scope>NUCLEOTIDE SEQUENCE</scope>
    <source>
        <strain evidence="7">NBC_00489</strain>
    </source>
</reference>
<dbReference type="GO" id="GO:0042438">
    <property type="term" value="P:melanin biosynthetic process"/>
    <property type="evidence" value="ECO:0007669"/>
    <property type="project" value="InterPro"/>
</dbReference>
<evidence type="ECO:0000256" key="5">
    <source>
        <dbReference type="SAM" id="SignalP"/>
    </source>
</evidence>
<dbReference type="Proteomes" id="UP000198614">
    <property type="component" value="Unassembled WGS sequence"/>
</dbReference>
<keyword evidence="3" id="KW-0186">Copper</keyword>
<feature type="compositionally biased region" description="Low complexity" evidence="4">
    <location>
        <begin position="52"/>
        <end position="64"/>
    </location>
</feature>
<sequence>MAERTRRDALRALAVTAGALALAPAVTASRCGRTEDLAAGPHATRGGGGGAPADDPTAPDSSAGRPGGPAGAAGQRRRFTQTYRGRRIEGTWAAPSRTARDGAGRDPGGGDEGAGRWHITVDGRPLHLMRRADGTWVSMVDHYASYPTPLAAARGAVDVLGPGDHLRAPEPAHDGEHVTAGPPARRPRHTTSEDMTRGTSHDM</sequence>
<proteinExistence type="inferred from homology"/>
<comment type="similarity">
    <text evidence="1">Belongs to the melC1 family.</text>
</comment>
<dbReference type="AlphaFoldDB" id="A0A1G7BIX5"/>
<feature type="region of interest" description="Disordered" evidence="4">
    <location>
        <begin position="25"/>
        <end position="116"/>
    </location>
</feature>
<evidence type="ECO:0000313" key="7">
    <source>
        <dbReference type="EMBL" id="WUR39591.1"/>
    </source>
</evidence>
<dbReference type="EMBL" id="CP108330">
    <property type="protein sequence ID" value="WUR39591.1"/>
    <property type="molecule type" value="Genomic_DNA"/>
</dbReference>